<dbReference type="Proteomes" id="UP000705867">
    <property type="component" value="Unassembled WGS sequence"/>
</dbReference>
<proteinExistence type="predicted"/>
<evidence type="ECO:0000313" key="5">
    <source>
        <dbReference type="Proteomes" id="UP000705867"/>
    </source>
</evidence>
<reference evidence="4" key="1">
    <citation type="journal article" date="2021" name="bioRxiv">
        <title>Unraveling nitrogen, sulfur and carbon metabolic pathways and microbial community transcriptional responses to substrate deprivation and toxicity stresses in a bioreactor mimicking anoxic brackish coastal sediment conditions.</title>
        <authorList>
            <person name="Martins P.D."/>
            <person name="Echeveste M.J."/>
            <person name="Arshad A."/>
            <person name="Kurth J."/>
            <person name="Ouboter H."/>
            <person name="Jetten M.S.M."/>
            <person name="Welte C.U."/>
        </authorList>
    </citation>
    <scope>NUCLEOTIDE SEQUENCE</scope>
    <source>
        <strain evidence="4">MAG_39</strain>
    </source>
</reference>
<evidence type="ECO:0000256" key="2">
    <source>
        <dbReference type="ARBA" id="ARBA00022803"/>
    </source>
</evidence>
<keyword evidence="2 3" id="KW-0802">TPR repeat</keyword>
<dbReference type="PANTHER" id="PTHR45586">
    <property type="entry name" value="TPR REPEAT-CONTAINING PROTEIN PA4667"/>
    <property type="match status" value="1"/>
</dbReference>
<name>A0A953LWZ4_9BACT</name>
<dbReference type="SUPFAM" id="SSF48452">
    <property type="entry name" value="TPR-like"/>
    <property type="match status" value="1"/>
</dbReference>
<evidence type="ECO:0000256" key="1">
    <source>
        <dbReference type="ARBA" id="ARBA00022737"/>
    </source>
</evidence>
<keyword evidence="1" id="KW-0677">Repeat</keyword>
<sequence>MRLPYGKGICCVVLFAFLSSCALPRIIILDDPLSPEEHINLGVAYERKGETGNALAEYKKAAKRLPAAYLYMGNIHFRMNRMGEAEECYRKAFTAEPGLSDAYNNLAWLYYTKGDNLDEAESLALKALELSPANENYRDTLTRVRELKAKNKV</sequence>
<feature type="repeat" description="TPR" evidence="3">
    <location>
        <begin position="66"/>
        <end position="99"/>
    </location>
</feature>
<gene>
    <name evidence="4" type="ORF">K8I29_09625</name>
</gene>
<reference evidence="4" key="2">
    <citation type="submission" date="2021-08" db="EMBL/GenBank/DDBJ databases">
        <authorList>
            <person name="Dalcin Martins P."/>
        </authorList>
    </citation>
    <scope>NUCLEOTIDE SEQUENCE</scope>
    <source>
        <strain evidence="4">MAG_39</strain>
    </source>
</reference>
<evidence type="ECO:0000313" key="4">
    <source>
        <dbReference type="EMBL" id="MBZ0156451.1"/>
    </source>
</evidence>
<dbReference type="SMART" id="SM00028">
    <property type="entry name" value="TPR"/>
    <property type="match status" value="3"/>
</dbReference>
<comment type="caution">
    <text evidence="4">The sequence shown here is derived from an EMBL/GenBank/DDBJ whole genome shotgun (WGS) entry which is preliminary data.</text>
</comment>
<dbReference type="InterPro" id="IPR051012">
    <property type="entry name" value="CellSynth/LPSAsmb/PSIAsmb"/>
</dbReference>
<dbReference type="Pfam" id="PF13181">
    <property type="entry name" value="TPR_8"/>
    <property type="match status" value="1"/>
</dbReference>
<dbReference type="InterPro" id="IPR011990">
    <property type="entry name" value="TPR-like_helical_dom_sf"/>
</dbReference>
<dbReference type="PROSITE" id="PS51257">
    <property type="entry name" value="PROKAR_LIPOPROTEIN"/>
    <property type="match status" value="1"/>
</dbReference>
<dbReference type="Gene3D" id="1.25.40.10">
    <property type="entry name" value="Tetratricopeptide repeat domain"/>
    <property type="match status" value="1"/>
</dbReference>
<protein>
    <submittedName>
        <fullName evidence="4">Tetratricopeptide repeat protein</fullName>
    </submittedName>
</protein>
<organism evidence="4 5">
    <name type="scientific">Candidatus Nitrobium versatile</name>
    <dbReference type="NCBI Taxonomy" id="2884831"/>
    <lineage>
        <taxon>Bacteria</taxon>
        <taxon>Pseudomonadati</taxon>
        <taxon>Nitrospirota</taxon>
        <taxon>Nitrospiria</taxon>
        <taxon>Nitrospirales</taxon>
        <taxon>Nitrospiraceae</taxon>
        <taxon>Candidatus Nitrobium</taxon>
    </lineage>
</organism>
<dbReference type="AlphaFoldDB" id="A0A953LWZ4"/>
<dbReference type="PROSITE" id="PS50005">
    <property type="entry name" value="TPR"/>
    <property type="match status" value="1"/>
</dbReference>
<dbReference type="Pfam" id="PF13424">
    <property type="entry name" value="TPR_12"/>
    <property type="match status" value="1"/>
</dbReference>
<dbReference type="PANTHER" id="PTHR45586:SF1">
    <property type="entry name" value="LIPOPOLYSACCHARIDE ASSEMBLY PROTEIN B"/>
    <property type="match status" value="1"/>
</dbReference>
<evidence type="ECO:0000256" key="3">
    <source>
        <dbReference type="PROSITE-ProRule" id="PRU00339"/>
    </source>
</evidence>
<dbReference type="InterPro" id="IPR019734">
    <property type="entry name" value="TPR_rpt"/>
</dbReference>
<accession>A0A953LWZ4</accession>
<dbReference type="EMBL" id="JAIOIV010000076">
    <property type="protein sequence ID" value="MBZ0156451.1"/>
    <property type="molecule type" value="Genomic_DNA"/>
</dbReference>